<evidence type="ECO:0000259" key="3">
    <source>
        <dbReference type="Pfam" id="PF19278"/>
    </source>
</evidence>
<dbReference type="InterPro" id="IPR049517">
    <property type="entry name" value="ACX-like_C"/>
</dbReference>
<dbReference type="GO" id="GO:0017168">
    <property type="term" value="F:5-oxoprolinase (ATP-hydrolyzing) activity"/>
    <property type="evidence" value="ECO:0007669"/>
    <property type="project" value="TreeGrafter"/>
</dbReference>
<gene>
    <name evidence="4" type="ORF">M0638_26125</name>
</gene>
<feature type="domain" description="Acetophenone carboxylase-like C-terminal" evidence="3">
    <location>
        <begin position="516"/>
        <end position="684"/>
    </location>
</feature>
<sequence length="697" mass="74973">MASDAPSKDRDRRLRIAVDIGGTFTDLAAFDEAAGELRFGKALTTHGRLVDGIQDTVDGAGISFQDAHLFLHGSTIAINTLLERTGAKTALLVTEGFRDIYEIGRVNRPDAYNLFFRKHVPLVDRSSRYEVKERLLASGAVHKPLDEDNLRATLRSIEPGSVEAVAILLLHSYRNPAHEVRVKQIVQEELPGAFVSASHELSQEYREFERVSTVAANAYVGPRVTTYLGELSEHLEQHRFGGAFFVVQSTGGLFPVEHARRDCVRMLESGPAAGVIGTQAICEQLGMTDAIAFDMGGTTAKAGVIHEGRPLTTGSALIGGYEQALPIQIPMTDIFEVGTGGGSIARLGQGNALRVGPQSAGSMPGPVCYGRGGTEPTVTDANLILGRLDPDNFLGGEMKLDLEGARAAMHEKIAGPLGMDVLKAADGILRIAVTAMSYAVKAVTTERGLDVGGFTMAVYGGAGPLHASAIAREIGIRKVMIPYAPGYFSAYGMLFSDLRYDYVRSCFRRLGTADFAEIEALYAGMEREGVSAIEGSAVRAERIEIQRAADMRYVGQEHAVTVELPSELFGRQDREAIKRQFDAQHAIRYGTSAPGEPAELVSLRVTVSGVMRKPPRHTVAAGGEAPEDAAMVRRKQVYFGRLMETPVYRRDLLRSGNRIAGPALIEEHASTTVLAPGDALEVDTAGNLLIAIGSEAR</sequence>
<feature type="domain" description="Hydantoinase/oxoprolinase N-terminal" evidence="2">
    <location>
        <begin position="15"/>
        <end position="189"/>
    </location>
</feature>
<evidence type="ECO:0000313" key="4">
    <source>
        <dbReference type="EMBL" id="MCK8787836.1"/>
    </source>
</evidence>
<dbReference type="EMBL" id="JALPRX010000150">
    <property type="protein sequence ID" value="MCK8787836.1"/>
    <property type="molecule type" value="Genomic_DNA"/>
</dbReference>
<dbReference type="InterPro" id="IPR002821">
    <property type="entry name" value="Hydantoinase_A"/>
</dbReference>
<dbReference type="Proteomes" id="UP001139516">
    <property type="component" value="Unassembled WGS sequence"/>
</dbReference>
<reference evidence="4" key="1">
    <citation type="submission" date="2022-04" db="EMBL/GenBank/DDBJ databases">
        <title>Roseomonas acroporae sp. nov., isolated from coral Acropora digitifera.</title>
        <authorList>
            <person name="Sun H."/>
        </authorList>
    </citation>
    <scope>NUCLEOTIDE SEQUENCE</scope>
    <source>
        <strain evidence="4">NAR14</strain>
    </source>
</reference>
<protein>
    <submittedName>
        <fullName evidence="4">Hydantoinase/oxoprolinase family protein</fullName>
    </submittedName>
</protein>
<dbReference type="PANTHER" id="PTHR11365:SF23">
    <property type="entry name" value="HYPOTHETICAL 5-OXOPROLINASE (EUROFUNG)-RELATED"/>
    <property type="match status" value="1"/>
</dbReference>
<name>A0A9X1YCX1_9PROT</name>
<dbReference type="InterPro" id="IPR043129">
    <property type="entry name" value="ATPase_NBD"/>
</dbReference>
<dbReference type="GO" id="GO:0006749">
    <property type="term" value="P:glutathione metabolic process"/>
    <property type="evidence" value="ECO:0007669"/>
    <property type="project" value="TreeGrafter"/>
</dbReference>
<dbReference type="GO" id="GO:0005829">
    <property type="term" value="C:cytosol"/>
    <property type="evidence" value="ECO:0007669"/>
    <property type="project" value="TreeGrafter"/>
</dbReference>
<dbReference type="SUPFAM" id="SSF53067">
    <property type="entry name" value="Actin-like ATPase domain"/>
    <property type="match status" value="1"/>
</dbReference>
<dbReference type="Pfam" id="PF01968">
    <property type="entry name" value="Hydantoinase_A"/>
    <property type="match status" value="1"/>
</dbReference>
<evidence type="ECO:0000313" key="5">
    <source>
        <dbReference type="Proteomes" id="UP001139516"/>
    </source>
</evidence>
<dbReference type="AlphaFoldDB" id="A0A9X1YCX1"/>
<dbReference type="RefSeq" id="WP_248669883.1">
    <property type="nucleotide sequence ID" value="NZ_JALPRX010000150.1"/>
</dbReference>
<keyword evidence="5" id="KW-1185">Reference proteome</keyword>
<dbReference type="Pfam" id="PF19278">
    <property type="entry name" value="Hydant_A_C"/>
    <property type="match status" value="1"/>
</dbReference>
<dbReference type="PANTHER" id="PTHR11365">
    <property type="entry name" value="5-OXOPROLINASE RELATED"/>
    <property type="match status" value="1"/>
</dbReference>
<evidence type="ECO:0000259" key="1">
    <source>
        <dbReference type="Pfam" id="PF01968"/>
    </source>
</evidence>
<accession>A0A9X1YCX1</accession>
<comment type="caution">
    <text evidence="4">The sequence shown here is derived from an EMBL/GenBank/DDBJ whole genome shotgun (WGS) entry which is preliminary data.</text>
</comment>
<dbReference type="Pfam" id="PF05378">
    <property type="entry name" value="Hydant_A_N"/>
    <property type="match status" value="1"/>
</dbReference>
<organism evidence="4 5">
    <name type="scientific">Roseomonas acroporae</name>
    <dbReference type="NCBI Taxonomy" id="2937791"/>
    <lineage>
        <taxon>Bacteria</taxon>
        <taxon>Pseudomonadati</taxon>
        <taxon>Pseudomonadota</taxon>
        <taxon>Alphaproteobacteria</taxon>
        <taxon>Acetobacterales</taxon>
        <taxon>Roseomonadaceae</taxon>
        <taxon>Roseomonas</taxon>
    </lineage>
</organism>
<feature type="domain" description="Hydantoinase A/oxoprolinase" evidence="1">
    <location>
        <begin position="210"/>
        <end position="501"/>
    </location>
</feature>
<dbReference type="InterPro" id="IPR045079">
    <property type="entry name" value="Oxoprolinase-like"/>
</dbReference>
<proteinExistence type="predicted"/>
<evidence type="ECO:0000259" key="2">
    <source>
        <dbReference type="Pfam" id="PF05378"/>
    </source>
</evidence>
<dbReference type="InterPro" id="IPR008040">
    <property type="entry name" value="Hydant_A_N"/>
</dbReference>